<keyword evidence="4" id="KW-1185">Reference proteome</keyword>
<feature type="region of interest" description="Disordered" evidence="1">
    <location>
        <begin position="228"/>
        <end position="262"/>
    </location>
</feature>
<dbReference type="Proteomes" id="UP000250006">
    <property type="component" value="Unassembled WGS sequence"/>
</dbReference>
<keyword evidence="2" id="KW-0812">Transmembrane</keyword>
<dbReference type="EMBL" id="UAPQ01000006">
    <property type="protein sequence ID" value="SPT53104.1"/>
    <property type="molecule type" value="Genomic_DNA"/>
</dbReference>
<evidence type="ECO:0000256" key="1">
    <source>
        <dbReference type="SAM" id="MobiDB-lite"/>
    </source>
</evidence>
<evidence type="ECO:0000256" key="2">
    <source>
        <dbReference type="SAM" id="Phobius"/>
    </source>
</evidence>
<sequence>MKPKSSTQTPPSLVKPLLLTSFGLLLTVVYLVVFLVTLNMATGPRPGTRTVLNSTPQSVKLTVDEWGIYSDDPNTSCTVTAADGSAISLKEATKRTYSKPEQFLSFEIVTEGEYQVACTASLPAELNLSALDDDYQRSYTMFQLLPPTMIIGLAFLVPGCVWLFRARRDRRLYRAARTAFLSHGGDPAAFIWSGGAAPAAMPPLGGVPAAQPFVAGYGELASAGPAASAPTATGLQLPNGSGGQLGWSQPGGGQAESAQSGPYGIAPKQVIYRAVPTQDDAP</sequence>
<feature type="transmembrane region" description="Helical" evidence="2">
    <location>
        <begin position="144"/>
        <end position="164"/>
    </location>
</feature>
<reference evidence="3 4" key="1">
    <citation type="submission" date="2018-06" db="EMBL/GenBank/DDBJ databases">
        <authorList>
            <consortium name="Pathogen Informatics"/>
            <person name="Doyle S."/>
        </authorList>
    </citation>
    <scope>NUCLEOTIDE SEQUENCE [LARGE SCALE GENOMIC DNA]</scope>
    <source>
        <strain evidence="3 4">NCTC11535</strain>
    </source>
</reference>
<comment type="caution">
    <text evidence="3">The sequence shown here is derived from an EMBL/GenBank/DDBJ whole genome shotgun (WGS) entry which is preliminary data.</text>
</comment>
<feature type="compositionally biased region" description="Gly residues" evidence="1">
    <location>
        <begin position="240"/>
        <end position="254"/>
    </location>
</feature>
<protein>
    <submittedName>
        <fullName evidence="3">Uncharacterized protein</fullName>
    </submittedName>
</protein>
<organism evidence="3 4">
    <name type="scientific">Actinomyces bovis</name>
    <dbReference type="NCBI Taxonomy" id="1658"/>
    <lineage>
        <taxon>Bacteria</taxon>
        <taxon>Bacillati</taxon>
        <taxon>Actinomycetota</taxon>
        <taxon>Actinomycetes</taxon>
        <taxon>Actinomycetales</taxon>
        <taxon>Actinomycetaceae</taxon>
        <taxon>Actinomyces</taxon>
    </lineage>
</organism>
<evidence type="ECO:0000313" key="4">
    <source>
        <dbReference type="Proteomes" id="UP000250006"/>
    </source>
</evidence>
<keyword evidence="2" id="KW-1133">Transmembrane helix</keyword>
<proteinExistence type="predicted"/>
<gene>
    <name evidence="3" type="ORF">NCTC11535_00763</name>
</gene>
<name>A0ABY1VLW6_9ACTO</name>
<feature type="transmembrane region" description="Helical" evidence="2">
    <location>
        <begin position="12"/>
        <end position="36"/>
    </location>
</feature>
<accession>A0ABY1VLW6</accession>
<keyword evidence="2" id="KW-0472">Membrane</keyword>
<evidence type="ECO:0000313" key="3">
    <source>
        <dbReference type="EMBL" id="SPT53104.1"/>
    </source>
</evidence>